<name>A0ABW9RTN3_9BACT</name>
<evidence type="ECO:0000256" key="1">
    <source>
        <dbReference type="SAM" id="SignalP"/>
    </source>
</evidence>
<reference evidence="3 4" key="1">
    <citation type="submission" date="2019-02" db="EMBL/GenBank/DDBJ databases">
        <authorList>
            <person name="Goldberg S.R."/>
            <person name="Haltli B.A."/>
            <person name="Correa H."/>
            <person name="Russell K.G."/>
        </authorList>
    </citation>
    <scope>NUCLEOTIDE SEQUENCE [LARGE SCALE GENOMIC DNA]</scope>
    <source>
        <strain evidence="3 4">JCM 16186</strain>
    </source>
</reference>
<feature type="domain" description="SCP" evidence="2">
    <location>
        <begin position="38"/>
        <end position="151"/>
    </location>
</feature>
<dbReference type="SUPFAM" id="SSF55797">
    <property type="entry name" value="PR-1-like"/>
    <property type="match status" value="1"/>
</dbReference>
<dbReference type="PROSITE" id="PS51257">
    <property type="entry name" value="PROKAR_LIPOPROTEIN"/>
    <property type="match status" value="1"/>
</dbReference>
<dbReference type="Pfam" id="PF00188">
    <property type="entry name" value="CAP"/>
    <property type="match status" value="1"/>
</dbReference>
<feature type="chain" id="PRO_5046914498" evidence="1">
    <location>
        <begin position="21"/>
        <end position="154"/>
    </location>
</feature>
<evidence type="ECO:0000313" key="4">
    <source>
        <dbReference type="Proteomes" id="UP000798808"/>
    </source>
</evidence>
<dbReference type="PANTHER" id="PTHR31157">
    <property type="entry name" value="SCP DOMAIN-CONTAINING PROTEIN"/>
    <property type="match status" value="1"/>
</dbReference>
<organism evidence="3 4">
    <name type="scientific">Fulvivirga kasyanovii</name>
    <dbReference type="NCBI Taxonomy" id="396812"/>
    <lineage>
        <taxon>Bacteria</taxon>
        <taxon>Pseudomonadati</taxon>
        <taxon>Bacteroidota</taxon>
        <taxon>Cytophagia</taxon>
        <taxon>Cytophagales</taxon>
        <taxon>Fulvivirgaceae</taxon>
        <taxon>Fulvivirga</taxon>
    </lineage>
</organism>
<dbReference type="EMBL" id="SMLW01000580">
    <property type="protein sequence ID" value="MTI26420.1"/>
    <property type="molecule type" value="Genomic_DNA"/>
</dbReference>
<proteinExistence type="predicted"/>
<protein>
    <submittedName>
        <fullName evidence="3">CAP domain-containing protein</fullName>
    </submittedName>
</protein>
<keyword evidence="1" id="KW-0732">Signal</keyword>
<dbReference type="InterPro" id="IPR014044">
    <property type="entry name" value="CAP_dom"/>
</dbReference>
<comment type="caution">
    <text evidence="3">The sequence shown here is derived from an EMBL/GenBank/DDBJ whole genome shotgun (WGS) entry which is preliminary data.</text>
</comment>
<dbReference type="Proteomes" id="UP000798808">
    <property type="component" value="Unassembled WGS sequence"/>
</dbReference>
<evidence type="ECO:0000313" key="3">
    <source>
        <dbReference type="EMBL" id="MTI26420.1"/>
    </source>
</evidence>
<dbReference type="PANTHER" id="PTHR31157:SF1">
    <property type="entry name" value="SCP DOMAIN-CONTAINING PROTEIN"/>
    <property type="match status" value="1"/>
</dbReference>
<dbReference type="InterPro" id="IPR035940">
    <property type="entry name" value="CAP_sf"/>
</dbReference>
<dbReference type="CDD" id="cd05379">
    <property type="entry name" value="CAP_bacterial"/>
    <property type="match status" value="1"/>
</dbReference>
<evidence type="ECO:0000259" key="2">
    <source>
        <dbReference type="Pfam" id="PF00188"/>
    </source>
</evidence>
<gene>
    <name evidence="3" type="ORF">E1163_15790</name>
</gene>
<dbReference type="Gene3D" id="3.40.33.10">
    <property type="entry name" value="CAP"/>
    <property type="match status" value="1"/>
</dbReference>
<dbReference type="RefSeq" id="WP_155173434.1">
    <property type="nucleotide sequence ID" value="NZ_BAAAFL010000012.1"/>
</dbReference>
<accession>A0ABW9RTN3</accession>
<keyword evidence="4" id="KW-1185">Reference proteome</keyword>
<sequence length="154" mass="17082">MKKLIIRVSYMLLISITLFSCDEDVETPPLAVESQIIDLVNEYRKSIGKPELEMLSYISYECRVHSKNMAQGAVSFGHDGFGERVERIKSNIGGGGASGENVAYGYNSAKQVMEGWLNSSGHRANIEGNFSHIGIGAYQHNNGPVYYTQIFIKK</sequence>
<feature type="signal peptide" evidence="1">
    <location>
        <begin position="1"/>
        <end position="20"/>
    </location>
</feature>